<evidence type="ECO:0000256" key="11">
    <source>
        <dbReference type="ARBA" id="ARBA00031350"/>
    </source>
</evidence>
<evidence type="ECO:0000256" key="2">
    <source>
        <dbReference type="ARBA" id="ARBA00005369"/>
    </source>
</evidence>
<comment type="similarity">
    <text evidence="2">Belongs to the methyltransferase superfamily. L-isoaspartyl/D-aspartyl protein methyltransferase family.</text>
</comment>
<protein>
    <recommendedName>
        <fullName evidence="4">Protein-L-isoaspartate O-methyltransferase</fullName>
        <ecNumber evidence="3">2.1.1.77</ecNumber>
    </recommendedName>
    <alternativeName>
        <fullName evidence="11">L-isoaspartyl protein carboxyl methyltransferase</fullName>
    </alternativeName>
    <alternativeName>
        <fullName evidence="9">Protein L-isoaspartyl methyltransferase</fullName>
    </alternativeName>
    <alternativeName>
        <fullName evidence="10">Protein-beta-aspartate methyltransferase</fullName>
    </alternativeName>
</protein>
<gene>
    <name evidence="12" type="ORF">A3D59_00020</name>
</gene>
<dbReference type="InterPro" id="IPR029063">
    <property type="entry name" value="SAM-dependent_MTases_sf"/>
</dbReference>
<dbReference type="Proteomes" id="UP000179258">
    <property type="component" value="Unassembled WGS sequence"/>
</dbReference>
<comment type="subcellular location">
    <subcellularLocation>
        <location evidence="1">Cytoplasm</location>
    </subcellularLocation>
</comment>
<dbReference type="GO" id="GO:0004719">
    <property type="term" value="F:protein-L-isoaspartate (D-aspartate) O-methyltransferase activity"/>
    <property type="evidence" value="ECO:0007669"/>
    <property type="project" value="UniProtKB-EC"/>
</dbReference>
<sequence>MNLIDSLIKDGWLKTPRIIAAFKKIKRADFLPDDMRNLAELNEALPVGWGQTISQPLVVAFMLELLRPAEEHKILDIGSGSGWTTALLAEIVGSGGRVIAMERIPELKLFGERNVAKYNFVKREIAEFICGDGSKGYPKEVPFDRILASASAYNIPSVWKEQIKIDGRIVAPIRSSIWLWRKKYDGSFEETEYPGFSFVPLVSDNE</sequence>
<proteinExistence type="inferred from homology"/>
<evidence type="ECO:0000313" key="13">
    <source>
        <dbReference type="Proteomes" id="UP000179258"/>
    </source>
</evidence>
<dbReference type="EC" id="2.1.1.77" evidence="3"/>
<dbReference type="AlphaFoldDB" id="A0A1G2R6W7"/>
<keyword evidence="7 12" id="KW-0808">Transferase</keyword>
<evidence type="ECO:0000256" key="9">
    <source>
        <dbReference type="ARBA" id="ARBA00030757"/>
    </source>
</evidence>
<dbReference type="PANTHER" id="PTHR11579:SF0">
    <property type="entry name" value="PROTEIN-L-ISOASPARTATE(D-ASPARTATE) O-METHYLTRANSFERASE"/>
    <property type="match status" value="1"/>
</dbReference>
<dbReference type="PANTHER" id="PTHR11579">
    <property type="entry name" value="PROTEIN-L-ISOASPARTATE O-METHYLTRANSFERASE"/>
    <property type="match status" value="1"/>
</dbReference>
<dbReference type="EMBL" id="MHTX01000014">
    <property type="protein sequence ID" value="OHA68576.1"/>
    <property type="molecule type" value="Genomic_DNA"/>
</dbReference>
<evidence type="ECO:0000256" key="6">
    <source>
        <dbReference type="ARBA" id="ARBA00022603"/>
    </source>
</evidence>
<dbReference type="CDD" id="cd02440">
    <property type="entry name" value="AdoMet_MTases"/>
    <property type="match status" value="1"/>
</dbReference>
<evidence type="ECO:0000313" key="12">
    <source>
        <dbReference type="EMBL" id="OHA68576.1"/>
    </source>
</evidence>
<dbReference type="SUPFAM" id="SSF53335">
    <property type="entry name" value="S-adenosyl-L-methionine-dependent methyltransferases"/>
    <property type="match status" value="1"/>
</dbReference>
<dbReference type="Pfam" id="PF01135">
    <property type="entry name" value="PCMT"/>
    <property type="match status" value="1"/>
</dbReference>
<keyword evidence="5" id="KW-0963">Cytoplasm</keyword>
<dbReference type="InterPro" id="IPR000682">
    <property type="entry name" value="PCMT"/>
</dbReference>
<evidence type="ECO:0000256" key="4">
    <source>
        <dbReference type="ARBA" id="ARBA00013346"/>
    </source>
</evidence>
<evidence type="ECO:0000256" key="10">
    <source>
        <dbReference type="ARBA" id="ARBA00031323"/>
    </source>
</evidence>
<dbReference type="GO" id="GO:0032259">
    <property type="term" value="P:methylation"/>
    <property type="evidence" value="ECO:0007669"/>
    <property type="project" value="UniProtKB-KW"/>
</dbReference>
<evidence type="ECO:0000256" key="3">
    <source>
        <dbReference type="ARBA" id="ARBA00011890"/>
    </source>
</evidence>
<dbReference type="Gene3D" id="3.40.50.150">
    <property type="entry name" value="Vaccinia Virus protein VP39"/>
    <property type="match status" value="1"/>
</dbReference>
<keyword evidence="8" id="KW-0949">S-adenosyl-L-methionine</keyword>
<reference evidence="12 13" key="1">
    <citation type="journal article" date="2016" name="Nat. Commun.">
        <title>Thousands of microbial genomes shed light on interconnected biogeochemical processes in an aquifer system.</title>
        <authorList>
            <person name="Anantharaman K."/>
            <person name="Brown C.T."/>
            <person name="Hug L.A."/>
            <person name="Sharon I."/>
            <person name="Castelle C.J."/>
            <person name="Probst A.J."/>
            <person name="Thomas B.C."/>
            <person name="Singh A."/>
            <person name="Wilkins M.J."/>
            <person name="Karaoz U."/>
            <person name="Brodie E.L."/>
            <person name="Williams K.H."/>
            <person name="Hubbard S.S."/>
            <person name="Banfield J.F."/>
        </authorList>
    </citation>
    <scope>NUCLEOTIDE SEQUENCE [LARGE SCALE GENOMIC DNA]</scope>
</reference>
<evidence type="ECO:0000256" key="1">
    <source>
        <dbReference type="ARBA" id="ARBA00004496"/>
    </source>
</evidence>
<evidence type="ECO:0000256" key="7">
    <source>
        <dbReference type="ARBA" id="ARBA00022679"/>
    </source>
</evidence>
<organism evidence="12 13">
    <name type="scientific">Candidatus Wildermuthbacteria bacterium RIFCSPHIGHO2_02_FULL_47_17</name>
    <dbReference type="NCBI Taxonomy" id="1802452"/>
    <lineage>
        <taxon>Bacteria</taxon>
        <taxon>Candidatus Wildermuthiibacteriota</taxon>
    </lineage>
</organism>
<accession>A0A1G2R6W7</accession>
<dbReference type="GO" id="GO:0005737">
    <property type="term" value="C:cytoplasm"/>
    <property type="evidence" value="ECO:0007669"/>
    <property type="project" value="UniProtKB-SubCell"/>
</dbReference>
<name>A0A1G2R6W7_9BACT</name>
<evidence type="ECO:0000256" key="5">
    <source>
        <dbReference type="ARBA" id="ARBA00022490"/>
    </source>
</evidence>
<keyword evidence="6 12" id="KW-0489">Methyltransferase</keyword>
<comment type="caution">
    <text evidence="12">The sequence shown here is derived from an EMBL/GenBank/DDBJ whole genome shotgun (WGS) entry which is preliminary data.</text>
</comment>
<evidence type="ECO:0000256" key="8">
    <source>
        <dbReference type="ARBA" id="ARBA00022691"/>
    </source>
</evidence>